<dbReference type="InterPro" id="IPR036250">
    <property type="entry name" value="AcylCo_DH-like_C"/>
</dbReference>
<dbReference type="PANTHER" id="PTHR43884:SF12">
    <property type="entry name" value="ISOVALERYL-COA DEHYDROGENASE, MITOCHONDRIAL-RELATED"/>
    <property type="match status" value="1"/>
</dbReference>
<feature type="domain" description="Acyl-CoA dehydrogenase/oxidase N-terminal" evidence="1">
    <location>
        <begin position="43"/>
        <end position="102"/>
    </location>
</feature>
<sequence>MTLSPPVDLPDVVPGRTPRSHAEAVAAAHRLAARWRELGPLRDADRAVPYRELELLGRSGLLGLTVPTRFGGPGLGEHTLTRVFAILAAADAALAQVPQNHFGALFGLETEDDERAGFFFRAALAGARFGNAGHERGKGGRTAPRTTLVPDGDGYRITGFKTFCTGALTADWVPVSAAHPDGGTATAFVRQGAPGLVVHPDWDAFGQRATVSGSAELTDVWVDARHVFTATGRPKAAGAFRYSRSQLTHAAIQLGIAEGTLATADRIAPAVLAGPDGHRFRVWREELVLDIHATAALIGRAADLIDEVVAAGPATDAGALAVGIAVDEAKCLAYDLGPLAADGLTGLADPALLAADPGFDRYWRNARTHSLHDPVRWRRHYVGDHHLNGTPPPFLAWLLESTGDAPL</sequence>
<dbReference type="EMBL" id="WVUH01000083">
    <property type="protein sequence ID" value="MBO4206770.1"/>
    <property type="molecule type" value="Genomic_DNA"/>
</dbReference>
<dbReference type="InterPro" id="IPR037069">
    <property type="entry name" value="AcylCoA_DH/ox_N_sf"/>
</dbReference>
<comment type="caution">
    <text evidence="2">The sequence shown here is derived from an EMBL/GenBank/DDBJ whole genome shotgun (WGS) entry which is preliminary data.</text>
</comment>
<dbReference type="SUPFAM" id="SSF56645">
    <property type="entry name" value="Acyl-CoA dehydrogenase NM domain-like"/>
    <property type="match status" value="1"/>
</dbReference>
<accession>A0ABS3VQF5</accession>
<proteinExistence type="predicted"/>
<dbReference type="Proteomes" id="UP000823521">
    <property type="component" value="Unassembled WGS sequence"/>
</dbReference>
<evidence type="ECO:0000259" key="1">
    <source>
        <dbReference type="Pfam" id="PF02771"/>
    </source>
</evidence>
<gene>
    <name evidence="2" type="ORF">GSF22_12260</name>
</gene>
<dbReference type="RefSeq" id="WP_208813671.1">
    <property type="nucleotide sequence ID" value="NZ_WVUH01000083.1"/>
</dbReference>
<protein>
    <submittedName>
        <fullName evidence="2">SfnB family sulfur acquisition oxidoreductase</fullName>
    </submittedName>
</protein>
<dbReference type="InterPro" id="IPR046373">
    <property type="entry name" value="Acyl-CoA_Oxase/DH_mid-dom_sf"/>
</dbReference>
<evidence type="ECO:0000313" key="2">
    <source>
        <dbReference type="EMBL" id="MBO4206770.1"/>
    </source>
</evidence>
<dbReference type="PIRSF" id="PIRSF016578">
    <property type="entry name" value="HsaA"/>
    <property type="match status" value="1"/>
</dbReference>
<dbReference type="Gene3D" id="1.10.540.10">
    <property type="entry name" value="Acyl-CoA dehydrogenase/oxidase, N-terminal domain"/>
    <property type="match status" value="1"/>
</dbReference>
<reference evidence="2 3" key="1">
    <citation type="submission" date="2019-12" db="EMBL/GenBank/DDBJ databases">
        <title>Whole genome sequencing of endophytic Actinobacterium Micromonospora sp. MPMI6T.</title>
        <authorList>
            <person name="Evv R."/>
            <person name="Podile A.R."/>
        </authorList>
    </citation>
    <scope>NUCLEOTIDE SEQUENCE [LARGE SCALE GENOMIC DNA]</scope>
    <source>
        <strain evidence="2 3">MPMI6</strain>
    </source>
</reference>
<evidence type="ECO:0000313" key="3">
    <source>
        <dbReference type="Proteomes" id="UP000823521"/>
    </source>
</evidence>
<dbReference type="PANTHER" id="PTHR43884">
    <property type="entry name" value="ACYL-COA DEHYDROGENASE"/>
    <property type="match status" value="1"/>
</dbReference>
<dbReference type="SUPFAM" id="SSF47203">
    <property type="entry name" value="Acyl-CoA dehydrogenase C-terminal domain-like"/>
    <property type="match status" value="1"/>
</dbReference>
<dbReference type="InterPro" id="IPR013786">
    <property type="entry name" value="AcylCoA_DH/ox_N"/>
</dbReference>
<dbReference type="Pfam" id="PF02771">
    <property type="entry name" value="Acyl-CoA_dh_N"/>
    <property type="match status" value="1"/>
</dbReference>
<name>A0ABS3VQF5_MICEH</name>
<organism evidence="2 3">
    <name type="scientific">Micromonospora echinofusca</name>
    <dbReference type="NCBI Taxonomy" id="47858"/>
    <lineage>
        <taxon>Bacteria</taxon>
        <taxon>Bacillati</taxon>
        <taxon>Actinomycetota</taxon>
        <taxon>Actinomycetes</taxon>
        <taxon>Micromonosporales</taxon>
        <taxon>Micromonosporaceae</taxon>
        <taxon>Micromonospora</taxon>
    </lineage>
</organism>
<dbReference type="Gene3D" id="1.20.140.10">
    <property type="entry name" value="Butyryl-CoA Dehydrogenase, subunit A, domain 3"/>
    <property type="match status" value="1"/>
</dbReference>
<dbReference type="InterPro" id="IPR009100">
    <property type="entry name" value="AcylCoA_DH/oxidase_NM_dom_sf"/>
</dbReference>
<keyword evidence="3" id="KW-1185">Reference proteome</keyword>
<dbReference type="Gene3D" id="2.40.110.10">
    <property type="entry name" value="Butyryl-CoA Dehydrogenase, subunit A, domain 2"/>
    <property type="match status" value="1"/>
</dbReference>